<dbReference type="Pfam" id="PF13365">
    <property type="entry name" value="Trypsin_2"/>
    <property type="match status" value="1"/>
</dbReference>
<dbReference type="SUPFAM" id="SSF50494">
    <property type="entry name" value="Trypsin-like serine proteases"/>
    <property type="match status" value="1"/>
</dbReference>
<dbReference type="RefSeq" id="WP_341406013.1">
    <property type="nucleotide sequence ID" value="NZ_JBBUKT010000007.1"/>
</dbReference>
<keyword evidence="2" id="KW-1185">Reference proteome</keyword>
<protein>
    <submittedName>
        <fullName evidence="1">Trypsin-like peptidase domain-containing protein</fullName>
    </submittedName>
</protein>
<evidence type="ECO:0000313" key="2">
    <source>
        <dbReference type="Proteomes" id="UP001371305"/>
    </source>
</evidence>
<gene>
    <name evidence="1" type="ORF">WKV53_17225</name>
</gene>
<dbReference type="Proteomes" id="UP001371305">
    <property type="component" value="Unassembled WGS sequence"/>
</dbReference>
<reference evidence="1 2" key="1">
    <citation type="submission" date="2024-04" db="EMBL/GenBank/DDBJ databases">
        <title>Luteolibacter sp. isolated from soil.</title>
        <authorList>
            <person name="An J."/>
        </authorList>
    </citation>
    <scope>NUCLEOTIDE SEQUENCE [LARGE SCALE GENOMIC DNA]</scope>
    <source>
        <strain evidence="1 2">Y139</strain>
    </source>
</reference>
<evidence type="ECO:0000313" key="1">
    <source>
        <dbReference type="EMBL" id="MEK7952255.1"/>
    </source>
</evidence>
<accession>A0ABU9AWZ4</accession>
<sequence length="275" mass="29929">MKKFHRLIHHLFGGALLLAGVSCTSIEVRRDEPVSSWVSRDSMKRKSEASMRIAGDHIGGRTIEQFFQRHSAILSDGGMPELSKASRETRLIMPATEGYGSAVSLGDGYFLTAAHVPVKGHGGLFCLERDGTPVVRPYRVVWKEKSADLALLHADVDVPAVRWASENALANGASVFTFGFGGGEWKPSEGQILGRRSTGEEDRHFDLKLTAPVVAGDSGGPVVTADGKLVGIVTRADYRWVQAFGRAWMRSGSHTTRPDVEFLEEIIAKDQATRG</sequence>
<dbReference type="EMBL" id="JBBUKT010000007">
    <property type="protein sequence ID" value="MEK7952255.1"/>
    <property type="molecule type" value="Genomic_DNA"/>
</dbReference>
<dbReference type="Gene3D" id="2.40.10.120">
    <property type="match status" value="1"/>
</dbReference>
<proteinExistence type="predicted"/>
<organism evidence="1 2">
    <name type="scientific">Luteolibacter soli</name>
    <dbReference type="NCBI Taxonomy" id="3135280"/>
    <lineage>
        <taxon>Bacteria</taxon>
        <taxon>Pseudomonadati</taxon>
        <taxon>Verrucomicrobiota</taxon>
        <taxon>Verrucomicrobiia</taxon>
        <taxon>Verrucomicrobiales</taxon>
        <taxon>Verrucomicrobiaceae</taxon>
        <taxon>Luteolibacter</taxon>
    </lineage>
</organism>
<dbReference type="InterPro" id="IPR009003">
    <property type="entry name" value="Peptidase_S1_PA"/>
</dbReference>
<comment type="caution">
    <text evidence="1">The sequence shown here is derived from an EMBL/GenBank/DDBJ whole genome shotgun (WGS) entry which is preliminary data.</text>
</comment>
<name>A0ABU9AWZ4_9BACT</name>
<dbReference type="PROSITE" id="PS51257">
    <property type="entry name" value="PROKAR_LIPOPROTEIN"/>
    <property type="match status" value="1"/>
</dbReference>